<name>U1N3Q9_9BACL</name>
<proteinExistence type="predicted"/>
<feature type="transmembrane region" description="Helical" evidence="1">
    <location>
        <begin position="102"/>
        <end position="120"/>
    </location>
</feature>
<accession>U1N3Q9</accession>
<organism evidence="2 3">
    <name type="scientific">Exiguobacterium chiriqhucha RW-2</name>
    <dbReference type="NCBI Taxonomy" id="1345023"/>
    <lineage>
        <taxon>Bacteria</taxon>
        <taxon>Bacillati</taxon>
        <taxon>Bacillota</taxon>
        <taxon>Bacilli</taxon>
        <taxon>Bacillales</taxon>
        <taxon>Bacillales Family XII. Incertae Sedis</taxon>
        <taxon>Exiguobacterium</taxon>
    </lineage>
</organism>
<comment type="caution">
    <text evidence="2">The sequence shown here is derived from an EMBL/GenBank/DDBJ whole genome shotgun (WGS) entry which is preliminary data.</text>
</comment>
<evidence type="ECO:0000313" key="2">
    <source>
        <dbReference type="EMBL" id="ERG68526.1"/>
    </source>
</evidence>
<dbReference type="Proteomes" id="UP000016464">
    <property type="component" value="Unassembled WGS sequence"/>
</dbReference>
<sequence length="148" mass="17259">MTKQERINVMYKKNQQLAWARSFLLIVMLLCVFSIQRNDWYIVGAASSLVLIGAVLSYESRFVKSLTSKNEAKQIITKQYVYDFVVILLIVFTYLLTGRLGVTWFLPVLVIGFVLAIHRIQRNLDNRLTREDPEHPIRRDIKLSNVKD</sequence>
<dbReference type="OrthoDB" id="2357309at2"/>
<dbReference type="RefSeq" id="WP_021065343.1">
    <property type="nucleotide sequence ID" value="NZ_ATCL01000008.1"/>
</dbReference>
<gene>
    <name evidence="2" type="ORF">M467_14715</name>
</gene>
<protein>
    <submittedName>
        <fullName evidence="2">Uncharacterized protein</fullName>
    </submittedName>
</protein>
<keyword evidence="1" id="KW-1133">Transmembrane helix</keyword>
<keyword evidence="1" id="KW-0812">Transmembrane</keyword>
<dbReference type="EMBL" id="ATCL01000008">
    <property type="protein sequence ID" value="ERG68526.1"/>
    <property type="molecule type" value="Genomic_DNA"/>
</dbReference>
<evidence type="ECO:0000313" key="3">
    <source>
        <dbReference type="Proteomes" id="UP000016464"/>
    </source>
</evidence>
<dbReference type="AlphaFoldDB" id="U1N3Q9"/>
<feature type="transmembrane region" description="Helical" evidence="1">
    <location>
        <begin position="18"/>
        <end position="35"/>
    </location>
</feature>
<keyword evidence="1" id="KW-0472">Membrane</keyword>
<dbReference type="PATRIC" id="fig|1345023.5.peg.183"/>
<feature type="transmembrane region" description="Helical" evidence="1">
    <location>
        <begin position="41"/>
        <end position="59"/>
    </location>
</feature>
<evidence type="ECO:0000256" key="1">
    <source>
        <dbReference type="SAM" id="Phobius"/>
    </source>
</evidence>
<reference evidence="2 3" key="1">
    <citation type="journal article" date="2013" name="Genome Announc.">
        <title>Draft Genome Sequence of Exiguobacterium pavilionensis Strain RW-2, with Wide Thermal, Salinity, and pH Tolerance, Isolated from Modern Freshwater Microbialites.</title>
        <authorList>
            <person name="White R.A.III."/>
            <person name="Grassa C.J."/>
            <person name="Suttle C.A."/>
        </authorList>
    </citation>
    <scope>NUCLEOTIDE SEQUENCE [LARGE SCALE GENOMIC DNA]</scope>
    <source>
        <strain evidence="2 3">RW-2</strain>
    </source>
</reference>
<feature type="transmembrane region" description="Helical" evidence="1">
    <location>
        <begin position="80"/>
        <end position="96"/>
    </location>
</feature>
<keyword evidence="3" id="KW-1185">Reference proteome</keyword>